<evidence type="ECO:0000313" key="3">
    <source>
        <dbReference type="Proteomes" id="UP001158576"/>
    </source>
</evidence>
<evidence type="ECO:0000256" key="1">
    <source>
        <dbReference type="SAM" id="Phobius"/>
    </source>
</evidence>
<protein>
    <submittedName>
        <fullName evidence="2">Oidioi.mRNA.OKI2018_I69.chr2.g5457.t1.cds</fullName>
    </submittedName>
</protein>
<name>A0ABN7T0X4_OIKDI</name>
<keyword evidence="1" id="KW-0472">Membrane</keyword>
<organism evidence="2 3">
    <name type="scientific">Oikopleura dioica</name>
    <name type="common">Tunicate</name>
    <dbReference type="NCBI Taxonomy" id="34765"/>
    <lineage>
        <taxon>Eukaryota</taxon>
        <taxon>Metazoa</taxon>
        <taxon>Chordata</taxon>
        <taxon>Tunicata</taxon>
        <taxon>Appendicularia</taxon>
        <taxon>Copelata</taxon>
        <taxon>Oikopleuridae</taxon>
        <taxon>Oikopleura</taxon>
    </lineage>
</organism>
<keyword evidence="1" id="KW-0812">Transmembrane</keyword>
<dbReference type="Proteomes" id="UP001158576">
    <property type="component" value="Chromosome 2"/>
</dbReference>
<dbReference type="EMBL" id="OU015567">
    <property type="protein sequence ID" value="CAG5111123.1"/>
    <property type="molecule type" value="Genomic_DNA"/>
</dbReference>
<accession>A0ABN7T0X4</accession>
<proteinExistence type="predicted"/>
<keyword evidence="1" id="KW-1133">Transmembrane helix</keyword>
<reference evidence="2 3" key="1">
    <citation type="submission" date="2021-04" db="EMBL/GenBank/DDBJ databases">
        <authorList>
            <person name="Bliznina A."/>
        </authorList>
    </citation>
    <scope>NUCLEOTIDE SEQUENCE [LARGE SCALE GENOMIC DNA]</scope>
</reference>
<keyword evidence="3" id="KW-1185">Reference proteome</keyword>
<feature type="transmembrane region" description="Helical" evidence="1">
    <location>
        <begin position="12"/>
        <end position="30"/>
    </location>
</feature>
<evidence type="ECO:0000313" key="2">
    <source>
        <dbReference type="EMBL" id="CAG5111123.1"/>
    </source>
</evidence>
<sequence length="125" mass="14324">MSNERRTKGTLITICFGVFTVLLIGGFYFMKCFLRYKNNRERNRVLFLESQSSRIHHLSTVQTLSQGLNISHSIRIQPTTASTSFVENNRPLPNLQTAQNQCNEGHQEFSDLPSYEDAIKMPKNA</sequence>
<gene>
    <name evidence="2" type="ORF">OKIOD_LOCUS14222</name>
</gene>